<reference evidence="2 3" key="1">
    <citation type="journal article" date="2019" name="Microorganisms">
        <title>Genome Insights into the Novel Species Microvirga brassicacearum, a Rapeseed Endophyte with Biotechnological Potential.</title>
        <authorList>
            <person name="Jimenez-Gomez A."/>
            <person name="Saati-Santamaria Z."/>
            <person name="Igual J.M."/>
            <person name="Rivas R."/>
            <person name="Mateos P.F."/>
            <person name="Garcia-Fraile P."/>
        </authorList>
    </citation>
    <scope>NUCLEOTIDE SEQUENCE [LARGE SCALE GENOMIC DNA]</scope>
    <source>
        <strain evidence="2 3">CDVBN77</strain>
    </source>
</reference>
<feature type="domain" description="Anti-bacteriophage protein A/HamA C-terminal" evidence="1">
    <location>
        <begin position="12"/>
        <end position="264"/>
    </location>
</feature>
<dbReference type="InterPro" id="IPR014976">
    <property type="entry name" value="AbpA_HamA_C"/>
</dbReference>
<proteinExistence type="predicted"/>
<comment type="caution">
    <text evidence="2">The sequence shown here is derived from an EMBL/GenBank/DDBJ whole genome shotgun (WGS) entry which is preliminary data.</text>
</comment>
<evidence type="ECO:0000259" key="1">
    <source>
        <dbReference type="Pfam" id="PF08878"/>
    </source>
</evidence>
<evidence type="ECO:0000313" key="2">
    <source>
        <dbReference type="EMBL" id="KAB0265072.1"/>
    </source>
</evidence>
<evidence type="ECO:0000313" key="3">
    <source>
        <dbReference type="Proteomes" id="UP000325684"/>
    </source>
</evidence>
<dbReference type="EMBL" id="VCMV01000044">
    <property type="protein sequence ID" value="KAB0265072.1"/>
    <property type="molecule type" value="Genomic_DNA"/>
</dbReference>
<name>A0A5N3P5R6_9HYPH</name>
<protein>
    <recommendedName>
        <fullName evidence="1">Anti-bacteriophage protein A/HamA C-terminal domain-containing protein</fullName>
    </recommendedName>
</protein>
<dbReference type="OrthoDB" id="268197at2"/>
<accession>A0A5N3P5R6</accession>
<dbReference type="Pfam" id="PF08878">
    <property type="entry name" value="HamA"/>
    <property type="match status" value="1"/>
</dbReference>
<gene>
    <name evidence="2" type="ORF">FEZ63_20205</name>
</gene>
<dbReference type="Proteomes" id="UP000325684">
    <property type="component" value="Unassembled WGS sequence"/>
</dbReference>
<dbReference type="AlphaFoldDB" id="A0A5N3P5R6"/>
<sequence>MTKPTHVTWLNDTGQTAKTADGSVVSIWEFSYKQDDAAMSAWAKHFREHYCRDAELPDLVSGTGKTNAEFLLEMKFPDKAPGLGPATRSGDFGEILVADYLEYILDYWCPREHRYEGRKNPNVSDPGTDIVGFKFSGKVEPTDELFTMEAKAGLRPSKENRLQTAIDDSGKDLLRDAATLSAIKQRLLLKDKGEALTVQRFQDPVDRPFTRVSGASAVLDVNVLDKMDIDKSDASKHPNKNNLKLVLIKGTSMMDLVHALYDRAANEA</sequence>
<keyword evidence="3" id="KW-1185">Reference proteome</keyword>
<organism evidence="2 3">
    <name type="scientific">Microvirga brassicacearum</name>
    <dbReference type="NCBI Taxonomy" id="2580413"/>
    <lineage>
        <taxon>Bacteria</taxon>
        <taxon>Pseudomonadati</taxon>
        <taxon>Pseudomonadota</taxon>
        <taxon>Alphaproteobacteria</taxon>
        <taxon>Hyphomicrobiales</taxon>
        <taxon>Methylobacteriaceae</taxon>
        <taxon>Microvirga</taxon>
    </lineage>
</organism>